<dbReference type="AlphaFoldDB" id="A0A0N9X0B1"/>
<protein>
    <submittedName>
        <fullName evidence="1">Uncharacterized protein</fullName>
    </submittedName>
</protein>
<evidence type="ECO:0000313" key="2">
    <source>
        <dbReference type="Proteomes" id="UP000059425"/>
    </source>
</evidence>
<reference evidence="1 2" key="2">
    <citation type="journal article" date="2018" name="Nature">
        <title>Mutant phenotypes for thousands of bacterial genes of unknown function.</title>
        <authorList>
            <person name="Price M.N."/>
            <person name="Wetmore K.M."/>
            <person name="Waters R.J."/>
            <person name="Callaghan M."/>
            <person name="Ray J."/>
            <person name="Liu H."/>
            <person name="Kuehl J.V."/>
            <person name="Melnyk R.A."/>
            <person name="Lamson J.S."/>
            <person name="Suh Y."/>
            <person name="Carlson H.K."/>
            <person name="Esquivel Z."/>
            <person name="Sadeeshkumar H."/>
            <person name="Chakraborty R."/>
            <person name="Zane G.M."/>
            <person name="Rubin B.E."/>
            <person name="Wall J.D."/>
            <person name="Visel A."/>
            <person name="Bristow J."/>
            <person name="Blow M.J."/>
            <person name="Arkin A.P."/>
            <person name="Deutschbauer A.M."/>
        </authorList>
    </citation>
    <scope>NUCLEOTIDE SEQUENCE [LARGE SCALE GENOMIC DNA]</scope>
    <source>
        <strain evidence="1 2">FW300-N2C3</strain>
    </source>
</reference>
<reference evidence="2" key="1">
    <citation type="submission" date="2015-09" db="EMBL/GenBank/DDBJ databases">
        <title>Whole genome sequence of Pseudomonas fluorescens FW300-N2C3.</title>
        <authorList>
            <person name="Ray J."/>
            <person name="Melnyk R."/>
            <person name="Deutschbauer A."/>
        </authorList>
    </citation>
    <scope>NUCLEOTIDE SEQUENCE [LARGE SCALE GENOMIC DNA]</scope>
    <source>
        <strain evidence="2">FW300-N2C3</strain>
    </source>
</reference>
<dbReference type="Proteomes" id="UP000059425">
    <property type="component" value="Chromosome"/>
</dbReference>
<gene>
    <name evidence="1" type="ORF">AO356_20430</name>
</gene>
<sequence length="119" mass="13566">MGTFMGMRAVVAGSLFYYHDAVPILMNKERIPAMPIPSEWEIEQGRKAVQERIKDVGSAPDDAHLTTIFFRLCGYIEALEDQELLSEQECKVLSDEATEVFYRRSAEIRPSKKQLPTVE</sequence>
<proteinExistence type="predicted"/>
<dbReference type="EMBL" id="CP012831">
    <property type="protein sequence ID" value="ALI09088.1"/>
    <property type="molecule type" value="Genomic_DNA"/>
</dbReference>
<accession>A0A0N9X0B1</accession>
<dbReference type="RefSeq" id="WP_060741274.1">
    <property type="nucleotide sequence ID" value="NZ_CP012831.1"/>
</dbReference>
<evidence type="ECO:0000313" key="1">
    <source>
        <dbReference type="EMBL" id="ALI09088.1"/>
    </source>
</evidence>
<organism evidence="1 2">
    <name type="scientific">Pseudomonas fluorescens</name>
    <dbReference type="NCBI Taxonomy" id="294"/>
    <lineage>
        <taxon>Bacteria</taxon>
        <taxon>Pseudomonadati</taxon>
        <taxon>Pseudomonadota</taxon>
        <taxon>Gammaproteobacteria</taxon>
        <taxon>Pseudomonadales</taxon>
        <taxon>Pseudomonadaceae</taxon>
        <taxon>Pseudomonas</taxon>
    </lineage>
</organism>
<name>A0A0N9X0B1_PSEFL</name>